<comment type="caution">
    <text evidence="3">The sequence shown here is derived from an EMBL/GenBank/DDBJ whole genome shotgun (WGS) entry which is preliminary data.</text>
</comment>
<dbReference type="InterPro" id="IPR007159">
    <property type="entry name" value="SpoVT-AbrB_dom"/>
</dbReference>
<dbReference type="InterPro" id="IPR037914">
    <property type="entry name" value="SpoVT-AbrB_sf"/>
</dbReference>
<dbReference type="Proteomes" id="UP000550508">
    <property type="component" value="Unassembled WGS sequence"/>
</dbReference>
<evidence type="ECO:0000259" key="2">
    <source>
        <dbReference type="PROSITE" id="PS51740"/>
    </source>
</evidence>
<keyword evidence="1 3" id="KW-0238">DNA-binding</keyword>
<proteinExistence type="predicted"/>
<dbReference type="AlphaFoldDB" id="A0A849VUU0"/>
<dbReference type="SMART" id="SM00966">
    <property type="entry name" value="SpoVT_AbrB"/>
    <property type="match status" value="1"/>
</dbReference>
<dbReference type="Pfam" id="PF04014">
    <property type="entry name" value="MazE_antitoxin"/>
    <property type="match status" value="1"/>
</dbReference>
<evidence type="ECO:0000313" key="3">
    <source>
        <dbReference type="EMBL" id="NTS31937.1"/>
    </source>
</evidence>
<dbReference type="PROSITE" id="PS51740">
    <property type="entry name" value="SPOVT_ABRB"/>
    <property type="match status" value="1"/>
</dbReference>
<gene>
    <name evidence="3" type="ORF">HQ945_11790</name>
</gene>
<organism evidence="3 4">
    <name type="scientific">Phyllobacterium pellucidum</name>
    <dbReference type="NCBI Taxonomy" id="2740464"/>
    <lineage>
        <taxon>Bacteria</taxon>
        <taxon>Pseudomonadati</taxon>
        <taxon>Pseudomonadota</taxon>
        <taxon>Alphaproteobacteria</taxon>
        <taxon>Hyphomicrobiales</taxon>
        <taxon>Phyllobacteriaceae</taxon>
        <taxon>Phyllobacterium</taxon>
    </lineage>
</organism>
<evidence type="ECO:0000313" key="4">
    <source>
        <dbReference type="Proteomes" id="UP000550508"/>
    </source>
</evidence>
<feature type="domain" description="SpoVT-AbrB" evidence="2">
    <location>
        <begin position="3"/>
        <end position="48"/>
    </location>
</feature>
<sequence length="84" mass="9184">MRSSLRKMGNSSGIIIPKPFLVEIGSKPGDEVDLVVEDGRIVISPVPGTPRARWAEDAKRVAAAGDDELLWPEFPNEADGELKW</sequence>
<protein>
    <submittedName>
        <fullName evidence="3">AbrB/MazE/SpoVT family DNA-binding domain-containing protein</fullName>
    </submittedName>
</protein>
<accession>A0A849VUU0</accession>
<keyword evidence="4" id="KW-1185">Reference proteome</keyword>
<dbReference type="GO" id="GO:0003677">
    <property type="term" value="F:DNA binding"/>
    <property type="evidence" value="ECO:0007669"/>
    <property type="project" value="UniProtKB-UniRule"/>
</dbReference>
<evidence type="ECO:0000256" key="1">
    <source>
        <dbReference type="PROSITE-ProRule" id="PRU01076"/>
    </source>
</evidence>
<dbReference type="SUPFAM" id="SSF89447">
    <property type="entry name" value="AbrB/MazE/MraZ-like"/>
    <property type="match status" value="1"/>
</dbReference>
<reference evidence="3 4" key="1">
    <citation type="submission" date="2020-05" db="EMBL/GenBank/DDBJ databases">
        <authorList>
            <person name="Kim M.K."/>
        </authorList>
    </citation>
    <scope>NUCLEOTIDE SEQUENCE [LARGE SCALE GENOMIC DNA]</scope>
    <source>
        <strain evidence="3 4">BT25</strain>
    </source>
</reference>
<dbReference type="RefSeq" id="WP_153668465.1">
    <property type="nucleotide sequence ID" value="NZ_JABUMX010000002.1"/>
</dbReference>
<dbReference type="Gene3D" id="2.10.260.10">
    <property type="match status" value="1"/>
</dbReference>
<dbReference type="EMBL" id="JABUMX010000002">
    <property type="protein sequence ID" value="NTS31937.1"/>
    <property type="molecule type" value="Genomic_DNA"/>
</dbReference>
<name>A0A849VUU0_9HYPH</name>